<gene>
    <name evidence="2" type="ORF">R3L15_02220</name>
</gene>
<proteinExistence type="predicted"/>
<dbReference type="Gene3D" id="2.60.40.2030">
    <property type="match status" value="1"/>
</dbReference>
<reference evidence="2" key="1">
    <citation type="submission" date="2023-10" db="EMBL/GenBank/DDBJ databases">
        <title>Culture-based analysis of two novel bacteria associated with mangrove crab gills.</title>
        <authorList>
            <person name="Yang X."/>
            <person name="Garuglieri E."/>
            <person name="Van Goethem M.W."/>
            <person name="Fusi M."/>
            <person name="Marasco R."/>
            <person name="Daffonchio D.G."/>
        </authorList>
    </citation>
    <scope>NUCLEOTIDE SEQUENCE</scope>
    <source>
        <strain evidence="2">UG2-1</strain>
    </source>
</reference>
<feature type="signal peptide" evidence="1">
    <location>
        <begin position="1"/>
        <end position="24"/>
    </location>
</feature>
<dbReference type="RefSeq" id="WP_338732985.1">
    <property type="nucleotide sequence ID" value="NZ_CP136925.1"/>
</dbReference>
<feature type="chain" id="PRO_5043750126" description="Calx-beta domain-containing protein" evidence="1">
    <location>
        <begin position="25"/>
        <end position="283"/>
    </location>
</feature>
<protein>
    <recommendedName>
        <fullName evidence="3">Calx-beta domain-containing protein</fullName>
    </recommendedName>
</protein>
<dbReference type="EMBL" id="CP136925">
    <property type="protein sequence ID" value="WXA13696.1"/>
    <property type="molecule type" value="Genomic_DNA"/>
</dbReference>
<sequence length="283" mass="30737">MKKMKFTKLILVSFLALAFTSCLVDDEENELRDFDNTPQFVQFERDARSVNFVVDLGDDQDYNLPILLSRASSSNITVTWHIESMDPDVYPDYAEEGVEYDVNATSPMTIEAGETFGTIPLTVHTANLDPDNAKYITVVIDEISASGYIISEDFKSIDLTLQGICQADLAGTYVMTNDVCPGTSQEVQIIDNGDGTFDITEADGGLLHMCSTNDIANPGTISILCGGIVAVDTQPVYCGYADGAIGCIDGGMYNAETGTLTMEHSQSFFGWAGSTYTSTYVKQ</sequence>
<accession>A0AAU6P833</accession>
<evidence type="ECO:0008006" key="3">
    <source>
        <dbReference type="Google" id="ProtNLM"/>
    </source>
</evidence>
<dbReference type="PROSITE" id="PS51257">
    <property type="entry name" value="PROKAR_LIPOPROTEIN"/>
    <property type="match status" value="1"/>
</dbReference>
<evidence type="ECO:0000256" key="1">
    <source>
        <dbReference type="SAM" id="SignalP"/>
    </source>
</evidence>
<name>A0AAU6P833_9FLAO</name>
<dbReference type="KEGG" id="mcaa:R3L15_02220"/>
<dbReference type="InterPro" id="IPR038081">
    <property type="entry name" value="CalX-like_sf"/>
</dbReference>
<organism evidence="2">
    <name type="scientific">Mangrovimonas cancribranchiae</name>
    <dbReference type="NCBI Taxonomy" id="3080055"/>
    <lineage>
        <taxon>Bacteria</taxon>
        <taxon>Pseudomonadati</taxon>
        <taxon>Bacteroidota</taxon>
        <taxon>Flavobacteriia</taxon>
        <taxon>Flavobacteriales</taxon>
        <taxon>Flavobacteriaceae</taxon>
        <taxon>Mangrovimonas</taxon>
    </lineage>
</organism>
<evidence type="ECO:0000313" key="2">
    <source>
        <dbReference type="EMBL" id="WXA13696.1"/>
    </source>
</evidence>
<keyword evidence="1" id="KW-0732">Signal</keyword>
<dbReference type="AlphaFoldDB" id="A0AAU6P833"/>